<dbReference type="Ensembl" id="ENSLLET00000010726.1">
    <property type="protein sequence ID" value="ENSLLEP00000010323.1"/>
    <property type="gene ID" value="ENSLLEG00000006596.1"/>
</dbReference>
<evidence type="ECO:0000256" key="5">
    <source>
        <dbReference type="ARBA" id="ARBA00022859"/>
    </source>
</evidence>
<sequence length="544" mass="62125">MASADLIEDLTCSICMGLYTNPVALTCGHSFCRTCIKAMLDTWDRPGAYKCPECRAEFLECPTLEKNWKLCNIVERFQSTQPDPRDVRILCTYCIQFPVPAAQTCLLCEANLCGKHLSVHSKSAEHVLSEPTTSFGNKKCSVHKKVLEYYCCEDSACICVYCLAGEHRGHLAETLNDASEKKKEKLQDILPKLTSERDEAENRLQCLQKLKRQAQENSDWDTERVTVLIRDMKEQMDALEKRVLGEVSRQGEQVLLQVSDLMHQLEMKSRELSRKIGRIDELHEMTDPLTILQIQESDNFDPKEQDDEVTVTHYEKLFSLGDQNRSLISLILHEGVDEVASWVKRRFRDVKASDTLWDETGTSGVNVYVNKDSGVFLDINTASKAVSVSTDFKSVSGSEELNQSWPKTPGRFHYPQVLSSGIFSSGLHYWEVECSKSGGWMVGVAYPSVERKGHQSWLGNNNKSWSLCQWSNRYSVRHDHNETLLAQIPSCERLRLFLDYEAGRLSFYELCHPLRHLHTFNATFTEPLHAAFWVFPKSCVRIRS</sequence>
<evidence type="ECO:0000259" key="9">
    <source>
        <dbReference type="PROSITE" id="PS50089"/>
    </source>
</evidence>
<dbReference type="Gene3D" id="2.60.120.920">
    <property type="match status" value="1"/>
</dbReference>
<evidence type="ECO:0000259" key="10">
    <source>
        <dbReference type="PROSITE" id="PS50119"/>
    </source>
</evidence>
<dbReference type="SUPFAM" id="SSF57845">
    <property type="entry name" value="B-box zinc-binding domain"/>
    <property type="match status" value="1"/>
</dbReference>
<dbReference type="OrthoDB" id="9049620at2759"/>
<dbReference type="InterPro" id="IPR027370">
    <property type="entry name" value="Znf-RING_euk"/>
</dbReference>
<evidence type="ECO:0000256" key="2">
    <source>
        <dbReference type="ARBA" id="ARBA00022723"/>
    </source>
</evidence>
<dbReference type="Pfam" id="PF13445">
    <property type="entry name" value="zf-RING_UBOX"/>
    <property type="match status" value="1"/>
</dbReference>
<dbReference type="InterPro" id="IPR051051">
    <property type="entry name" value="E3_ubiq-ligase_TRIM/RNF"/>
</dbReference>
<dbReference type="InterPro" id="IPR001870">
    <property type="entry name" value="B30.2/SPRY"/>
</dbReference>
<reference evidence="12" key="1">
    <citation type="submission" date="2025-08" db="UniProtKB">
        <authorList>
            <consortium name="Ensembl"/>
        </authorList>
    </citation>
    <scope>IDENTIFICATION</scope>
</reference>
<dbReference type="SMART" id="SM00184">
    <property type="entry name" value="RING"/>
    <property type="match status" value="1"/>
</dbReference>
<dbReference type="SMART" id="SM00336">
    <property type="entry name" value="BBOX"/>
    <property type="match status" value="1"/>
</dbReference>
<dbReference type="GO" id="GO:0045087">
    <property type="term" value="P:innate immune response"/>
    <property type="evidence" value="ECO:0007669"/>
    <property type="project" value="UniProtKB-KW"/>
</dbReference>
<keyword evidence="1" id="KW-0399">Innate immunity</keyword>
<dbReference type="InterPro" id="IPR000315">
    <property type="entry name" value="Znf_B-box"/>
</dbReference>
<evidence type="ECO:0000256" key="7">
    <source>
        <dbReference type="PROSITE-ProRule" id="PRU00024"/>
    </source>
</evidence>
<dbReference type="PROSITE" id="PS50089">
    <property type="entry name" value="ZF_RING_2"/>
    <property type="match status" value="1"/>
</dbReference>
<dbReference type="SMART" id="SM00589">
    <property type="entry name" value="PRY"/>
    <property type="match status" value="1"/>
</dbReference>
<dbReference type="InterPro" id="IPR003877">
    <property type="entry name" value="SPRY_dom"/>
</dbReference>
<feature type="domain" description="B30.2/SPRY" evidence="11">
    <location>
        <begin position="355"/>
        <end position="544"/>
    </location>
</feature>
<dbReference type="PROSITE" id="PS50119">
    <property type="entry name" value="ZF_BBOX"/>
    <property type="match status" value="1"/>
</dbReference>
<dbReference type="PROSITE" id="PS00518">
    <property type="entry name" value="ZF_RING_1"/>
    <property type="match status" value="1"/>
</dbReference>
<name>A0A8C5M831_9ANUR</name>
<evidence type="ECO:0000256" key="6">
    <source>
        <dbReference type="ARBA" id="ARBA00023054"/>
    </source>
</evidence>
<dbReference type="InterPro" id="IPR006574">
    <property type="entry name" value="PRY"/>
</dbReference>
<proteinExistence type="predicted"/>
<evidence type="ECO:0000313" key="13">
    <source>
        <dbReference type="Proteomes" id="UP000694569"/>
    </source>
</evidence>
<accession>A0A8C5M831</accession>
<evidence type="ECO:0000256" key="1">
    <source>
        <dbReference type="ARBA" id="ARBA00022588"/>
    </source>
</evidence>
<protein>
    <submittedName>
        <fullName evidence="12">Uncharacterized protein</fullName>
    </submittedName>
</protein>
<dbReference type="Pfam" id="PF00643">
    <property type="entry name" value="zf-B_box"/>
    <property type="match status" value="1"/>
</dbReference>
<keyword evidence="13" id="KW-1185">Reference proteome</keyword>
<dbReference type="SMART" id="SM00449">
    <property type="entry name" value="SPRY"/>
    <property type="match status" value="1"/>
</dbReference>
<dbReference type="Gene3D" id="3.30.160.60">
    <property type="entry name" value="Classic Zinc Finger"/>
    <property type="match status" value="1"/>
</dbReference>
<dbReference type="SUPFAM" id="SSF49899">
    <property type="entry name" value="Concanavalin A-like lectins/glucanases"/>
    <property type="match status" value="1"/>
</dbReference>
<keyword evidence="2" id="KW-0479">Metal-binding</keyword>
<dbReference type="CDD" id="cd12891">
    <property type="entry name" value="SPRY_PRY_C-I_2"/>
    <property type="match status" value="1"/>
</dbReference>
<dbReference type="GO" id="GO:0008270">
    <property type="term" value="F:zinc ion binding"/>
    <property type="evidence" value="ECO:0007669"/>
    <property type="project" value="UniProtKB-KW"/>
</dbReference>
<dbReference type="AlphaFoldDB" id="A0A8C5M831"/>
<reference evidence="12" key="2">
    <citation type="submission" date="2025-09" db="UniProtKB">
        <authorList>
            <consortium name="Ensembl"/>
        </authorList>
    </citation>
    <scope>IDENTIFICATION</scope>
</reference>
<keyword evidence="4" id="KW-0862">Zinc</keyword>
<dbReference type="Proteomes" id="UP000694569">
    <property type="component" value="Unplaced"/>
</dbReference>
<dbReference type="Pfam" id="PF00622">
    <property type="entry name" value="SPRY"/>
    <property type="match status" value="1"/>
</dbReference>
<keyword evidence="5" id="KW-0391">Immunity</keyword>
<dbReference type="GO" id="GO:0005737">
    <property type="term" value="C:cytoplasm"/>
    <property type="evidence" value="ECO:0007669"/>
    <property type="project" value="UniProtKB-ARBA"/>
</dbReference>
<evidence type="ECO:0000256" key="4">
    <source>
        <dbReference type="ARBA" id="ARBA00022833"/>
    </source>
</evidence>
<dbReference type="InterPro" id="IPR003879">
    <property type="entry name" value="Butyrophylin_SPRY"/>
</dbReference>
<dbReference type="PRINTS" id="PR01407">
    <property type="entry name" value="BUTYPHLNCDUF"/>
</dbReference>
<dbReference type="Gene3D" id="3.30.40.10">
    <property type="entry name" value="Zinc/RING finger domain, C3HC4 (zinc finger)"/>
    <property type="match status" value="1"/>
</dbReference>
<dbReference type="PROSITE" id="PS50188">
    <property type="entry name" value="B302_SPRY"/>
    <property type="match status" value="1"/>
</dbReference>
<dbReference type="InterPro" id="IPR013320">
    <property type="entry name" value="ConA-like_dom_sf"/>
</dbReference>
<feature type="domain" description="RING-type" evidence="9">
    <location>
        <begin position="12"/>
        <end position="55"/>
    </location>
</feature>
<evidence type="ECO:0000259" key="11">
    <source>
        <dbReference type="PROSITE" id="PS50188"/>
    </source>
</evidence>
<feature type="domain" description="B box-type" evidence="10">
    <location>
        <begin position="135"/>
        <end position="175"/>
    </location>
</feature>
<dbReference type="PANTHER" id="PTHR25465:SF41">
    <property type="entry name" value="E3 UBIQUITIN-PROTEIN LIGASE RNF135"/>
    <property type="match status" value="1"/>
</dbReference>
<dbReference type="InterPro" id="IPR043136">
    <property type="entry name" value="B30.2/SPRY_sf"/>
</dbReference>
<dbReference type="InterPro" id="IPR001841">
    <property type="entry name" value="Znf_RING"/>
</dbReference>
<dbReference type="GeneTree" id="ENSGT01030000234583"/>
<dbReference type="InterPro" id="IPR017907">
    <property type="entry name" value="Znf_RING_CS"/>
</dbReference>
<dbReference type="CDD" id="cd19769">
    <property type="entry name" value="Bbox2_TRIM16-like"/>
    <property type="match status" value="1"/>
</dbReference>
<dbReference type="InterPro" id="IPR013083">
    <property type="entry name" value="Znf_RING/FYVE/PHD"/>
</dbReference>
<keyword evidence="3 7" id="KW-0863">Zinc-finger</keyword>
<dbReference type="Pfam" id="PF13765">
    <property type="entry name" value="PRY"/>
    <property type="match status" value="1"/>
</dbReference>
<organism evidence="12 13">
    <name type="scientific">Leptobrachium leishanense</name>
    <name type="common">Leishan spiny toad</name>
    <dbReference type="NCBI Taxonomy" id="445787"/>
    <lineage>
        <taxon>Eukaryota</taxon>
        <taxon>Metazoa</taxon>
        <taxon>Chordata</taxon>
        <taxon>Craniata</taxon>
        <taxon>Vertebrata</taxon>
        <taxon>Euteleostomi</taxon>
        <taxon>Amphibia</taxon>
        <taxon>Batrachia</taxon>
        <taxon>Anura</taxon>
        <taxon>Pelobatoidea</taxon>
        <taxon>Megophryidae</taxon>
        <taxon>Leptobrachium</taxon>
    </lineage>
</organism>
<dbReference type="SUPFAM" id="SSF57850">
    <property type="entry name" value="RING/U-box"/>
    <property type="match status" value="1"/>
</dbReference>
<evidence type="ECO:0000256" key="3">
    <source>
        <dbReference type="ARBA" id="ARBA00022771"/>
    </source>
</evidence>
<dbReference type="PANTHER" id="PTHR25465">
    <property type="entry name" value="B-BOX DOMAIN CONTAINING"/>
    <property type="match status" value="1"/>
</dbReference>
<feature type="coiled-coil region" evidence="8">
    <location>
        <begin position="176"/>
        <end position="242"/>
    </location>
</feature>
<keyword evidence="6 8" id="KW-0175">Coiled coil</keyword>
<evidence type="ECO:0000256" key="8">
    <source>
        <dbReference type="SAM" id="Coils"/>
    </source>
</evidence>
<evidence type="ECO:0000313" key="12">
    <source>
        <dbReference type="Ensembl" id="ENSLLEP00000010323.1"/>
    </source>
</evidence>